<dbReference type="GeneID" id="34523841"/>
<reference evidence="9" key="2">
    <citation type="submission" date="2012-08" db="EMBL/GenBank/DDBJ databases">
        <title>Genome sequence of Kazachstania naganishii.</title>
        <authorList>
            <person name="Gordon J.L."/>
            <person name="Armisen D."/>
            <person name="Proux-Wera E."/>
            <person name="OhEigeartaigh S.S."/>
            <person name="Byrne K.P."/>
            <person name="Wolfe K.H."/>
        </authorList>
    </citation>
    <scope>NUCLEOTIDE SEQUENCE [LARGE SCALE GENOMIC DNA]</scope>
    <source>
        <strain evidence="9">ATCC MYA-139 / BCRC 22969 / CBS 8797 / CCRC 22969 / KCTC 17520 / NBRC 10181 / NCYC 3082</strain>
    </source>
</reference>
<dbReference type="GO" id="GO:0003735">
    <property type="term" value="F:structural constituent of ribosome"/>
    <property type="evidence" value="ECO:0007669"/>
    <property type="project" value="UniProtKB-UniRule"/>
</dbReference>
<dbReference type="PANTHER" id="PTHR37799">
    <property type="entry name" value="37S RIBOSOMAL PROTEIN S25, MITOCHONDRIAL"/>
    <property type="match status" value="1"/>
</dbReference>
<evidence type="ECO:0000256" key="3">
    <source>
        <dbReference type="ARBA" id="ARBA00022980"/>
    </source>
</evidence>
<feature type="compositionally biased region" description="Acidic residues" evidence="7">
    <location>
        <begin position="241"/>
        <end position="254"/>
    </location>
</feature>
<dbReference type="InterPro" id="IPR016939">
    <property type="entry name" value="Ribosomal_mS23_fun"/>
</dbReference>
<gene>
    <name evidence="8" type="primary">KNAG0A05410</name>
    <name evidence="8" type="ordered locus">KNAG_0A05410</name>
</gene>
<accession>J7S3V2</accession>
<dbReference type="AlphaFoldDB" id="J7S3V2"/>
<dbReference type="RefSeq" id="XP_022462452.1">
    <property type="nucleotide sequence ID" value="XM_022609730.1"/>
</dbReference>
<evidence type="ECO:0000256" key="2">
    <source>
        <dbReference type="ARBA" id="ARBA00009864"/>
    </source>
</evidence>
<dbReference type="Pfam" id="PF13741">
    <property type="entry name" value="MRP-S25"/>
    <property type="match status" value="1"/>
</dbReference>
<evidence type="ECO:0000313" key="8">
    <source>
        <dbReference type="EMBL" id="CCK68206.1"/>
    </source>
</evidence>
<keyword evidence="5 6" id="KW-0687">Ribonucleoprotein</keyword>
<dbReference type="OrthoDB" id="5542239at2759"/>
<reference evidence="8 9" key="1">
    <citation type="journal article" date="2011" name="Proc. Natl. Acad. Sci. U.S.A.">
        <title>Evolutionary erosion of yeast sex chromosomes by mating-type switching accidents.</title>
        <authorList>
            <person name="Gordon J.L."/>
            <person name="Armisen D."/>
            <person name="Proux-Wera E."/>
            <person name="Oheigeartaigh S.S."/>
            <person name="Byrne K.P."/>
            <person name="Wolfe K.H."/>
        </authorList>
    </citation>
    <scope>NUCLEOTIDE SEQUENCE [LARGE SCALE GENOMIC DNA]</scope>
    <source>
        <strain evidence="9">ATCC MYA-139 / BCRC 22969 / CBS 8797 / CCRC 22969 / KCTC 17520 / NBRC 10181 / NCYC 3082</strain>
    </source>
</reference>
<comment type="subcellular location">
    <subcellularLocation>
        <location evidence="1 6">Mitochondrion</location>
    </subcellularLocation>
</comment>
<dbReference type="PIRSF" id="PIRSF029764">
    <property type="entry name" value="RSM25"/>
    <property type="match status" value="1"/>
</dbReference>
<dbReference type="PANTHER" id="PTHR37799:SF1">
    <property type="entry name" value="SMALL RIBOSOMAL SUBUNIT PROTEIN MS23"/>
    <property type="match status" value="1"/>
</dbReference>
<evidence type="ECO:0000256" key="4">
    <source>
        <dbReference type="ARBA" id="ARBA00023128"/>
    </source>
</evidence>
<keyword evidence="4 6" id="KW-0496">Mitochondrion</keyword>
<dbReference type="CDD" id="cd23701">
    <property type="entry name" value="At1g26750"/>
    <property type="match status" value="1"/>
</dbReference>
<name>J7S3V2_HUIN7</name>
<dbReference type="OMA" id="ENWKIWA"/>
<comment type="similarity">
    <text evidence="2">Belongs to the mitochondrion-specific ribosomal protein mS23 family.</text>
</comment>
<evidence type="ECO:0000256" key="6">
    <source>
        <dbReference type="PIRNR" id="PIRNR029764"/>
    </source>
</evidence>
<keyword evidence="9" id="KW-1185">Reference proteome</keyword>
<dbReference type="eggNOG" id="ENOG502RZQQ">
    <property type="taxonomic scope" value="Eukaryota"/>
</dbReference>
<dbReference type="KEGG" id="kng:KNAG_0A05410"/>
<dbReference type="HOGENOM" id="CLU_081350_0_0_1"/>
<protein>
    <recommendedName>
        <fullName evidence="6">37S ribosomal protein S25, mitochondrial</fullName>
    </recommendedName>
</protein>
<feature type="region of interest" description="Disordered" evidence="7">
    <location>
        <begin position="231"/>
        <end position="266"/>
    </location>
</feature>
<evidence type="ECO:0000256" key="5">
    <source>
        <dbReference type="ARBA" id="ARBA00023274"/>
    </source>
</evidence>
<proteinExistence type="inferred from homology"/>
<dbReference type="STRING" id="1071383.J7S3V2"/>
<sequence>MKIQTNAVNILERTSAFLESGVIQKVPAWYNVVAANPPKKKFERKPIFVNPSTGKARVNLKSFLDSKRNAHEIYKTRYSMADKQVSHNALYRPPKLVYLEDQLRQLFYDQHPWERSRPMILIENNVTPKFDWSRIQQLGKRLDGESVVQRALFLLEGGHCDSLSTAYDKARFEFYRIRMQQELEEQISQEEAAMYGSVYTQSAIEFGLEKEGKVIETWKRRVIKETEAMLARRASPSESWNPEELEGENEETAEEKDGQEVENLFL</sequence>
<dbReference type="InterPro" id="IPR059242">
    <property type="entry name" value="mS23_dom"/>
</dbReference>
<comment type="subunit">
    <text evidence="6">Component of the mitochondrial small ribosomal subunit.</text>
</comment>
<keyword evidence="3 6" id="KW-0689">Ribosomal protein</keyword>
<dbReference type="Proteomes" id="UP000006310">
    <property type="component" value="Chromosome 1"/>
</dbReference>
<organism evidence="8 9">
    <name type="scientific">Huiozyma naganishii (strain ATCC MYA-139 / BCRC 22969 / CBS 8797 / KCTC 17520 / NBRC 10181 / NCYC 3082 / Yp74L-3)</name>
    <name type="common">Yeast</name>
    <name type="synonym">Kazachstania naganishii</name>
    <dbReference type="NCBI Taxonomy" id="1071383"/>
    <lineage>
        <taxon>Eukaryota</taxon>
        <taxon>Fungi</taxon>
        <taxon>Dikarya</taxon>
        <taxon>Ascomycota</taxon>
        <taxon>Saccharomycotina</taxon>
        <taxon>Saccharomycetes</taxon>
        <taxon>Saccharomycetales</taxon>
        <taxon>Saccharomycetaceae</taxon>
        <taxon>Huiozyma</taxon>
    </lineage>
</organism>
<dbReference type="EMBL" id="HE978314">
    <property type="protein sequence ID" value="CCK68206.1"/>
    <property type="molecule type" value="Genomic_DNA"/>
</dbReference>
<evidence type="ECO:0000256" key="7">
    <source>
        <dbReference type="SAM" id="MobiDB-lite"/>
    </source>
</evidence>
<evidence type="ECO:0000256" key="1">
    <source>
        <dbReference type="ARBA" id="ARBA00004173"/>
    </source>
</evidence>
<evidence type="ECO:0000313" key="9">
    <source>
        <dbReference type="Proteomes" id="UP000006310"/>
    </source>
</evidence>
<dbReference type="GO" id="GO:0005763">
    <property type="term" value="C:mitochondrial small ribosomal subunit"/>
    <property type="evidence" value="ECO:0007669"/>
    <property type="project" value="UniProtKB-UniRule"/>
</dbReference>